<feature type="region of interest" description="Disordered" evidence="1">
    <location>
        <begin position="205"/>
        <end position="225"/>
    </location>
</feature>
<reference evidence="2" key="1">
    <citation type="submission" date="2021-02" db="EMBL/GenBank/DDBJ databases">
        <authorList>
            <person name="Nowell W R."/>
        </authorList>
    </citation>
    <scope>NUCLEOTIDE SEQUENCE</scope>
</reference>
<evidence type="ECO:0000256" key="1">
    <source>
        <dbReference type="SAM" id="MobiDB-lite"/>
    </source>
</evidence>
<dbReference type="EMBL" id="CAJNOR010009263">
    <property type="protein sequence ID" value="CAF1642808.1"/>
    <property type="molecule type" value="Genomic_DNA"/>
</dbReference>
<proteinExistence type="predicted"/>
<keyword evidence="3" id="KW-1185">Reference proteome</keyword>
<feature type="compositionally biased region" description="Polar residues" evidence="1">
    <location>
        <begin position="45"/>
        <end position="58"/>
    </location>
</feature>
<dbReference type="AlphaFoldDB" id="A0A816E6M6"/>
<evidence type="ECO:0000313" key="2">
    <source>
        <dbReference type="EMBL" id="CAF1642808.1"/>
    </source>
</evidence>
<evidence type="ECO:0000313" key="3">
    <source>
        <dbReference type="Proteomes" id="UP000663828"/>
    </source>
</evidence>
<accession>A0A816E6M6</accession>
<sequence>MNKACLMKNKSTDQQALQRSETFIISKLPSSPPSVALAKQKLDSSRTSQKMTTTSTVLRPSRLPCRRPDSKLQSPTISSANRSLSTPKTTKVPIRTAASLNREKTSMKKPTITISTASKNSTTTKKPLRASSAIQPATNRARAGVVTTTMKKNTNNQTPTPSNSKKCTHTISQAMNSTSSESSIEEQQVEMKELLPIVQDEGYSTWSSTDVKDDASKNSVKNNEADDRQNNIGLVKVWLDDNANNQFLNKPVTEVENDKLKEFTEEFSDGSLFLCPFVRNRYLNIAPIPLTSTPVISPPKDISLDSLDCANAKQDPHNSSSSSSSSCSSSIFSCSEAFEKILITQTDDATDDTSSSASTTFDMSAYIEDHFIDDNDNTSNETSSIETTVFDESNSSKPQKRLLFPGVLNRLIFFRRILSDSDLQRKAFVFHENEHQLHVYHANTINEHSVEVHLVNTYGSDTELQVWSHDCAEQRRFLDERQQQQQQPQPLYQEVEIQSTDDQQLAVERQMLLQQIFEYPWLRPDNDLDRPTSINNDLSLASPTSDLMVPSHNPDFYQLCALTNSSLLALSPDRNIEHSIGPTTSSIL</sequence>
<protein>
    <submittedName>
        <fullName evidence="2">Uncharacterized protein</fullName>
    </submittedName>
</protein>
<organism evidence="2 3">
    <name type="scientific">Adineta ricciae</name>
    <name type="common">Rotifer</name>
    <dbReference type="NCBI Taxonomy" id="249248"/>
    <lineage>
        <taxon>Eukaryota</taxon>
        <taxon>Metazoa</taxon>
        <taxon>Spiralia</taxon>
        <taxon>Gnathifera</taxon>
        <taxon>Rotifera</taxon>
        <taxon>Eurotatoria</taxon>
        <taxon>Bdelloidea</taxon>
        <taxon>Adinetida</taxon>
        <taxon>Adinetidae</taxon>
        <taxon>Adineta</taxon>
    </lineage>
</organism>
<gene>
    <name evidence="2" type="ORF">XAT740_LOCUS53615</name>
</gene>
<dbReference type="Proteomes" id="UP000663828">
    <property type="component" value="Unassembled WGS sequence"/>
</dbReference>
<feature type="compositionally biased region" description="Polar residues" evidence="1">
    <location>
        <begin position="71"/>
        <end position="89"/>
    </location>
</feature>
<name>A0A816E6M6_ADIRI</name>
<feature type="region of interest" description="Disordered" evidence="1">
    <location>
        <begin position="30"/>
        <end position="90"/>
    </location>
</feature>
<comment type="caution">
    <text evidence="2">The sequence shown here is derived from an EMBL/GenBank/DDBJ whole genome shotgun (WGS) entry which is preliminary data.</text>
</comment>